<keyword evidence="2" id="KW-1185">Reference proteome</keyword>
<evidence type="ECO:0000313" key="2">
    <source>
        <dbReference type="Proteomes" id="UP001146015"/>
    </source>
</evidence>
<organism evidence="1 2">
    <name type="scientific">Enterobacter nematophilus</name>
    <dbReference type="NCBI Taxonomy" id="2994648"/>
    <lineage>
        <taxon>Bacteria</taxon>
        <taxon>Pseudomonadati</taxon>
        <taxon>Pseudomonadota</taxon>
        <taxon>Gammaproteobacteria</taxon>
        <taxon>Enterobacterales</taxon>
        <taxon>Enterobacteriaceae</taxon>
        <taxon>Enterobacter</taxon>
    </lineage>
</organism>
<proteinExistence type="predicted"/>
<dbReference type="RefSeq" id="WP_266179015.1">
    <property type="nucleotide sequence ID" value="NZ_JAPKNE010000003.1"/>
</dbReference>
<evidence type="ECO:0000313" key="1">
    <source>
        <dbReference type="EMBL" id="MCX5574434.1"/>
    </source>
</evidence>
<dbReference type="Proteomes" id="UP001146015">
    <property type="component" value="Unassembled WGS sequence"/>
</dbReference>
<protein>
    <submittedName>
        <fullName evidence="1">Uncharacterized protein</fullName>
    </submittedName>
</protein>
<accession>A0ABT3W186</accession>
<reference evidence="1" key="1">
    <citation type="submission" date="2022-11" db="EMBL/GenBank/DDBJ databases">
        <title>Biodiversity and phylogenetic relationships of bacteria.</title>
        <authorList>
            <person name="Machado R.A.R."/>
            <person name="Bhat A."/>
            <person name="Loulou A."/>
            <person name="Kallel S."/>
        </authorList>
    </citation>
    <scope>NUCLEOTIDE SEQUENCE</scope>
    <source>
        <strain evidence="1">E-TC7</strain>
    </source>
</reference>
<sequence length="234" mass="26369">MSAISFNDFNNGYLSPFAGKNIDAAHGNINREELYLHAYTTENDNPVGRKRFFKNMSLDRILRHQYSDRHALTFIENYAPGDIKRMLHGDYFSLIQTFIVDSANDLDCYVVSDMVEKIKKTFGLSTSNVAVIVGVSRATIYNHISCSSKVDVSDYQNLFHLAKAVEERGYNVSKGLKSVSVEGKTLLKHLTTEPFEFEKLIEVCKIVSSKLSSMNTARAATIYDQKLTSIISNK</sequence>
<gene>
    <name evidence="1" type="ORF">OSH03_10720</name>
</gene>
<name>A0ABT3W186_9ENTR</name>
<comment type="caution">
    <text evidence="1">The sequence shown here is derived from an EMBL/GenBank/DDBJ whole genome shotgun (WGS) entry which is preliminary data.</text>
</comment>
<dbReference type="EMBL" id="JAPKNE010000003">
    <property type="protein sequence ID" value="MCX5574434.1"/>
    <property type="molecule type" value="Genomic_DNA"/>
</dbReference>